<feature type="region of interest" description="Disordered" evidence="1">
    <location>
        <begin position="766"/>
        <end position="785"/>
    </location>
</feature>
<feature type="compositionally biased region" description="Low complexity" evidence="1">
    <location>
        <begin position="766"/>
        <end position="776"/>
    </location>
</feature>
<evidence type="ECO:0000313" key="3">
    <source>
        <dbReference type="Proteomes" id="UP000649617"/>
    </source>
</evidence>
<accession>A0A812S086</accession>
<feature type="compositionally biased region" description="Gly residues" evidence="1">
    <location>
        <begin position="465"/>
        <end position="476"/>
    </location>
</feature>
<dbReference type="EMBL" id="CAJNIZ010022006">
    <property type="protein sequence ID" value="CAE7457440.1"/>
    <property type="molecule type" value="Genomic_DNA"/>
</dbReference>
<dbReference type="Proteomes" id="UP000649617">
    <property type="component" value="Unassembled WGS sequence"/>
</dbReference>
<sequence>MADGGGTAGAPSLTDIGNLLQQLVNEQQMQRSRVEELAQQVAQTQQGVAGTQVVTEQVVGEVVQQVQLAFSQLQQATTDQLTQLAQTVQGQQTGIDQMSQVVSSFGALQQQLQVLSQNVSTMSGSTSVPTAAVGGSPTAQPAAAAAQGSPGTSAGAVPSPLGAVPGQPASASALPLGPQLFNLTGGARVNPAVAYAIQHGAVDQKNLGKPSVYDASKESKQSFHDWQDTMVTFLDASMPGIWEVLEWIANDQPKTALDKETVKLHFPDVDPLLVDYADSNIYACLSSYTGAEPKAVVKQARRPNGFEAWRRLHVRFNPATVGRQRANLTRITNPQENVPLAQLGAEIISWENRIIEYEARPGSDVVSENLKIATVVAMCPGKLREHLNLNAHRFKTFQDIREEIFGYLEATYQVANTAMDIGAVTRRKGPCFLCGGEHLARDCRKGKGKGAEAKGVGKQGDGKGAKGPGFGKPGNKGKGKFAGAVLVKLKPPSDKWDSKQIEAVLGLPWKLRPPQPSEGIVSPMLERPLQIDLPEAPAFTVEEPSNKQQQYVPRGVYLRKEEFLKYGYTPGYDGCIAAEFGMARRHHSQRCRSRLYEAMQQDEQGRARIEQAQEREMKYFDKVRQEMEDSAKLAGPEKRSADTDSTVSEFDLPALRDSSASKSAKPSTRMVGQSKARKLVPPAEAPGGSNVHVEPPANSGANPLPVEGQFAEMAVEDESSQSELRVYQKPKSLASIDPQLSALQSAFAKAAMEAYQQQQSISSQSVPVQAGASSSSVPPPGLQASAAPASVAAGMPVSNLQVTRLNSLHLYEPGKIGVSSLVSAPATSSSGTSRVQATLDSGAAASVAPKQAFPDYPVRATESSERGMAYAAANGGLVHDESRVDPVFATDEGLMLAVSYSVADVRKVLTSAASVCNKGFGIWLDEEGCESYILDKSSGDKIAVWQEDGVYVYNMNVLPSTSADFLRQA</sequence>
<feature type="compositionally biased region" description="Basic and acidic residues" evidence="1">
    <location>
        <begin position="627"/>
        <end position="642"/>
    </location>
</feature>
<proteinExistence type="predicted"/>
<name>A0A812S086_SYMPI</name>
<evidence type="ECO:0000313" key="2">
    <source>
        <dbReference type="EMBL" id="CAE7457440.1"/>
    </source>
</evidence>
<dbReference type="AlphaFoldDB" id="A0A812S086"/>
<keyword evidence="3" id="KW-1185">Reference proteome</keyword>
<feature type="region of interest" description="Disordered" evidence="1">
    <location>
        <begin position="447"/>
        <end position="476"/>
    </location>
</feature>
<evidence type="ECO:0008006" key="4">
    <source>
        <dbReference type="Google" id="ProtNLM"/>
    </source>
</evidence>
<feature type="compositionally biased region" description="Low complexity" evidence="1">
    <location>
        <begin position="134"/>
        <end position="156"/>
    </location>
</feature>
<feature type="region of interest" description="Disordered" evidence="1">
    <location>
        <begin position="627"/>
        <end position="705"/>
    </location>
</feature>
<protein>
    <recommendedName>
        <fullName evidence="4">CCHC-type domain-containing protein</fullName>
    </recommendedName>
</protein>
<gene>
    <name evidence="2" type="ORF">SPIL2461_LOCUS11263</name>
</gene>
<dbReference type="OrthoDB" id="423906at2759"/>
<comment type="caution">
    <text evidence="2">The sequence shown here is derived from an EMBL/GenBank/DDBJ whole genome shotgun (WGS) entry which is preliminary data.</text>
</comment>
<evidence type="ECO:0000256" key="1">
    <source>
        <dbReference type="SAM" id="MobiDB-lite"/>
    </source>
</evidence>
<reference evidence="2" key="1">
    <citation type="submission" date="2021-02" db="EMBL/GenBank/DDBJ databases">
        <authorList>
            <person name="Dougan E. K."/>
            <person name="Rhodes N."/>
            <person name="Thang M."/>
            <person name="Chan C."/>
        </authorList>
    </citation>
    <scope>NUCLEOTIDE SEQUENCE</scope>
</reference>
<organism evidence="2 3">
    <name type="scientific">Symbiodinium pilosum</name>
    <name type="common">Dinoflagellate</name>
    <dbReference type="NCBI Taxonomy" id="2952"/>
    <lineage>
        <taxon>Eukaryota</taxon>
        <taxon>Sar</taxon>
        <taxon>Alveolata</taxon>
        <taxon>Dinophyceae</taxon>
        <taxon>Suessiales</taxon>
        <taxon>Symbiodiniaceae</taxon>
        <taxon>Symbiodinium</taxon>
    </lineage>
</organism>
<feature type="region of interest" description="Disordered" evidence="1">
    <location>
        <begin position="125"/>
        <end position="163"/>
    </location>
</feature>